<evidence type="ECO:0000313" key="3">
    <source>
        <dbReference type="Proteomes" id="UP001597231"/>
    </source>
</evidence>
<keyword evidence="3" id="KW-1185">Reference proteome</keyword>
<dbReference type="RefSeq" id="WP_381480236.1">
    <property type="nucleotide sequence ID" value="NZ_JBHTLT010000035.1"/>
</dbReference>
<feature type="domain" description="Molybdopterin-guanine dinucleotide biosynthesis protein B (MobB)" evidence="1">
    <location>
        <begin position="4"/>
        <end position="122"/>
    </location>
</feature>
<comment type="caution">
    <text evidence="2">The sequence shown here is derived from an EMBL/GenBank/DDBJ whole genome shotgun (WGS) entry which is preliminary data.</text>
</comment>
<protein>
    <submittedName>
        <fullName evidence="2">Molybdopterin-guanine dinucleotide biosynthesis protein B</fullName>
    </submittedName>
</protein>
<dbReference type="Pfam" id="PF03205">
    <property type="entry name" value="MobB"/>
    <property type="match status" value="1"/>
</dbReference>
<reference evidence="3" key="1">
    <citation type="journal article" date="2019" name="Int. J. Syst. Evol. Microbiol.">
        <title>The Global Catalogue of Microorganisms (GCM) 10K type strain sequencing project: providing services to taxonomists for standard genome sequencing and annotation.</title>
        <authorList>
            <consortium name="The Broad Institute Genomics Platform"/>
            <consortium name="The Broad Institute Genome Sequencing Center for Infectious Disease"/>
            <person name="Wu L."/>
            <person name="Ma J."/>
        </authorList>
    </citation>
    <scope>NUCLEOTIDE SEQUENCE [LARGE SCALE GENOMIC DNA]</scope>
    <source>
        <strain evidence="3">CCUG 53915</strain>
    </source>
</reference>
<evidence type="ECO:0000313" key="2">
    <source>
        <dbReference type="EMBL" id="MFD1204912.1"/>
    </source>
</evidence>
<dbReference type="PANTHER" id="PTHR40072:SF1">
    <property type="entry name" value="MOLYBDOPTERIN-GUANINE DINUCLEOTIDE BIOSYNTHESIS ADAPTER PROTEIN"/>
    <property type="match status" value="1"/>
</dbReference>
<dbReference type="InterPro" id="IPR052539">
    <property type="entry name" value="MGD_biosynthesis_adapter"/>
</dbReference>
<proteinExistence type="predicted"/>
<dbReference type="EMBL" id="JBHTLT010000035">
    <property type="protein sequence ID" value="MFD1204912.1"/>
    <property type="molecule type" value="Genomic_DNA"/>
</dbReference>
<evidence type="ECO:0000259" key="1">
    <source>
        <dbReference type="Pfam" id="PF03205"/>
    </source>
</evidence>
<dbReference type="Proteomes" id="UP001597231">
    <property type="component" value="Unassembled WGS sequence"/>
</dbReference>
<dbReference type="SUPFAM" id="SSF52540">
    <property type="entry name" value="P-loop containing nucleoside triphosphate hydrolases"/>
    <property type="match status" value="1"/>
</dbReference>
<dbReference type="PANTHER" id="PTHR40072">
    <property type="entry name" value="MOLYBDOPTERIN-GUANINE DINUCLEOTIDE BIOSYNTHESIS ADAPTER PROTEIN-RELATED"/>
    <property type="match status" value="1"/>
</dbReference>
<gene>
    <name evidence="2" type="primary">mobB</name>
    <name evidence="2" type="ORF">ACFQ38_07335</name>
</gene>
<name>A0ABW3TZZ1_9BACL</name>
<sequence>MKTLHIVGYKNSGKTTLIARWVRLLKERGLSVSVLKHHGHGGKPQMPDGNTDTMQFLYEGADAAAVAGGGAVQFIWNEEPNFHKLKEIASIGKPDVLLIEGYKQEKGDKVLLLRDRSDWETLCDLEGIRLLVGCPEIAGEVSHIRSREEIEAIDCWFLEWIGKDDSNETV</sequence>
<accession>A0ABW3TZZ1</accession>
<dbReference type="NCBIfam" id="TIGR00176">
    <property type="entry name" value="mobB"/>
    <property type="match status" value="1"/>
</dbReference>
<dbReference type="InterPro" id="IPR027417">
    <property type="entry name" value="P-loop_NTPase"/>
</dbReference>
<dbReference type="Gene3D" id="3.40.50.300">
    <property type="entry name" value="P-loop containing nucleotide triphosphate hydrolases"/>
    <property type="match status" value="1"/>
</dbReference>
<dbReference type="InterPro" id="IPR004435">
    <property type="entry name" value="MobB_dom"/>
</dbReference>
<organism evidence="2 3">
    <name type="scientific">Sporosarcina contaminans</name>
    <dbReference type="NCBI Taxonomy" id="633403"/>
    <lineage>
        <taxon>Bacteria</taxon>
        <taxon>Bacillati</taxon>
        <taxon>Bacillota</taxon>
        <taxon>Bacilli</taxon>
        <taxon>Bacillales</taxon>
        <taxon>Caryophanaceae</taxon>
        <taxon>Sporosarcina</taxon>
    </lineage>
</organism>